<dbReference type="SUPFAM" id="SSF46934">
    <property type="entry name" value="UBA-like"/>
    <property type="match status" value="1"/>
</dbReference>
<evidence type="ECO:0000256" key="1">
    <source>
        <dbReference type="ARBA" id="ARBA00012486"/>
    </source>
</evidence>
<evidence type="ECO:0000256" key="14">
    <source>
        <dbReference type="SAM" id="MobiDB-lite"/>
    </source>
</evidence>
<name>A0A135LM89_PENPA</name>
<dbReference type="SUPFAM" id="SSF54495">
    <property type="entry name" value="UBC-like"/>
    <property type="match status" value="1"/>
</dbReference>
<dbReference type="Gene3D" id="1.10.472.10">
    <property type="entry name" value="Cyclin-like"/>
    <property type="match status" value="1"/>
</dbReference>
<dbReference type="GO" id="GO:0061631">
    <property type="term" value="F:ubiquitin conjugating enzyme activity"/>
    <property type="evidence" value="ECO:0007669"/>
    <property type="project" value="UniProtKB-EC"/>
</dbReference>
<dbReference type="SUPFAM" id="SSF47954">
    <property type="entry name" value="Cyclin-like"/>
    <property type="match status" value="2"/>
</dbReference>
<keyword evidence="5" id="KW-0067">ATP-binding</keyword>
<evidence type="ECO:0000256" key="8">
    <source>
        <dbReference type="ARBA" id="ARBA00041569"/>
    </source>
</evidence>
<dbReference type="PROSITE" id="PS50127">
    <property type="entry name" value="UBC_2"/>
    <property type="match status" value="1"/>
</dbReference>
<proteinExistence type="predicted"/>
<dbReference type="GeneID" id="63709050"/>
<evidence type="ECO:0000256" key="4">
    <source>
        <dbReference type="ARBA" id="ARBA00022786"/>
    </source>
</evidence>
<dbReference type="PANTHER" id="PTHR24067">
    <property type="entry name" value="UBIQUITIN-CONJUGATING ENZYME E2"/>
    <property type="match status" value="1"/>
</dbReference>
<organism evidence="16 17">
    <name type="scientific">Penicillium patulum</name>
    <name type="common">Penicillium griseofulvum</name>
    <dbReference type="NCBI Taxonomy" id="5078"/>
    <lineage>
        <taxon>Eukaryota</taxon>
        <taxon>Fungi</taxon>
        <taxon>Dikarya</taxon>
        <taxon>Ascomycota</taxon>
        <taxon>Pezizomycotina</taxon>
        <taxon>Eurotiomycetes</taxon>
        <taxon>Eurotiomycetidae</taxon>
        <taxon>Eurotiales</taxon>
        <taxon>Aspergillaceae</taxon>
        <taxon>Penicillium</taxon>
    </lineage>
</organism>
<dbReference type="SMART" id="SM00385">
    <property type="entry name" value="CYCLIN"/>
    <property type="match status" value="1"/>
</dbReference>
<dbReference type="FunFam" id="3.10.110.10:FF:000037">
    <property type="entry name" value="ubiquitin-conjugating enzyme E2 27"/>
    <property type="match status" value="1"/>
</dbReference>
<evidence type="ECO:0000256" key="9">
    <source>
        <dbReference type="ARBA" id="ARBA00042179"/>
    </source>
</evidence>
<gene>
    <name evidence="16" type="ORF">PGRI_060360</name>
</gene>
<dbReference type="InterPro" id="IPR000608">
    <property type="entry name" value="UBC"/>
</dbReference>
<dbReference type="AlphaFoldDB" id="A0A135LM89"/>
<evidence type="ECO:0000259" key="15">
    <source>
        <dbReference type="PROSITE" id="PS50127"/>
    </source>
</evidence>
<evidence type="ECO:0000256" key="7">
    <source>
        <dbReference type="ARBA" id="ARBA00039884"/>
    </source>
</evidence>
<dbReference type="FunFam" id="1.10.472.10:FF:000095">
    <property type="entry name" value="Cyclin Ccl1, putative (AFU_orthologue AFUA_5G07030)"/>
    <property type="match status" value="1"/>
</dbReference>
<dbReference type="CDD" id="cd20525">
    <property type="entry name" value="CYCLIN_CCNH_rpt2"/>
    <property type="match status" value="1"/>
</dbReference>
<keyword evidence="4" id="KW-0833">Ubl conjugation pathway</keyword>
<dbReference type="OMA" id="KSIMACA"/>
<dbReference type="RefSeq" id="XP_040648605.1">
    <property type="nucleotide sequence ID" value="XM_040793750.1"/>
</dbReference>
<keyword evidence="3" id="KW-0547">Nucleotide-binding</keyword>
<dbReference type="InterPro" id="IPR016135">
    <property type="entry name" value="UBQ-conjugating_enzyme/RWD"/>
</dbReference>
<evidence type="ECO:0000313" key="17">
    <source>
        <dbReference type="Proteomes" id="UP000070168"/>
    </source>
</evidence>
<keyword evidence="6" id="KW-0195">Cyclin</keyword>
<dbReference type="InterPro" id="IPR031658">
    <property type="entry name" value="Cyclin_C_2"/>
</dbReference>
<evidence type="ECO:0000256" key="3">
    <source>
        <dbReference type="ARBA" id="ARBA00022741"/>
    </source>
</evidence>
<dbReference type="STRING" id="5078.A0A135LM89"/>
<feature type="compositionally biased region" description="Basic and acidic residues" evidence="14">
    <location>
        <begin position="634"/>
        <end position="654"/>
    </location>
</feature>
<dbReference type="EC" id="2.3.2.23" evidence="1"/>
<dbReference type="OrthoDB" id="340962at2759"/>
<dbReference type="EMBL" id="LHQR01000048">
    <property type="protein sequence ID" value="KXG50069.1"/>
    <property type="molecule type" value="Genomic_DNA"/>
</dbReference>
<feature type="region of interest" description="Disordered" evidence="14">
    <location>
        <begin position="612"/>
        <end position="668"/>
    </location>
</feature>
<evidence type="ECO:0000256" key="10">
    <source>
        <dbReference type="ARBA" id="ARBA00042190"/>
    </source>
</evidence>
<evidence type="ECO:0000256" key="12">
    <source>
        <dbReference type="ARBA" id="ARBA00077197"/>
    </source>
</evidence>
<evidence type="ECO:0000256" key="11">
    <source>
        <dbReference type="ARBA" id="ARBA00072431"/>
    </source>
</evidence>
<feature type="active site" description="Glycyl thioester intermediate" evidence="13">
    <location>
        <position position="91"/>
    </location>
</feature>
<dbReference type="InterPro" id="IPR009060">
    <property type="entry name" value="UBA-like_sf"/>
</dbReference>
<dbReference type="Gene3D" id="3.10.110.10">
    <property type="entry name" value="Ubiquitin Conjugating Enzyme"/>
    <property type="match status" value="1"/>
</dbReference>
<keyword evidence="2" id="KW-0808">Transferase</keyword>
<evidence type="ECO:0000256" key="2">
    <source>
        <dbReference type="ARBA" id="ARBA00022679"/>
    </source>
</evidence>
<comment type="caution">
    <text evidence="16">The sequence shown here is derived from an EMBL/GenBank/DDBJ whole genome shotgun (WGS) entry which is preliminary data.</text>
</comment>
<reference evidence="16 17" key="1">
    <citation type="journal article" date="2016" name="BMC Genomics">
        <title>Genome sequencing and secondary metabolism of the postharvest pathogen Penicillium griseofulvum.</title>
        <authorList>
            <person name="Banani H."/>
            <person name="Marcet-Houben M."/>
            <person name="Ballester A.R."/>
            <person name="Abbruscato P."/>
            <person name="Gonzalez-Candelas L."/>
            <person name="Gabaldon T."/>
            <person name="Spadaro D."/>
        </authorList>
    </citation>
    <scope>NUCLEOTIDE SEQUENCE [LARGE SCALE GENOMIC DNA]</scope>
    <source>
        <strain evidence="16 17">PG3</strain>
    </source>
</reference>
<dbReference type="CDD" id="cd20524">
    <property type="entry name" value="CYCLIN_CCNH_rpt1"/>
    <property type="match status" value="1"/>
</dbReference>
<dbReference type="Proteomes" id="UP000070168">
    <property type="component" value="Unassembled WGS sequence"/>
</dbReference>
<dbReference type="Pfam" id="PF00179">
    <property type="entry name" value="UQ_con"/>
    <property type="match status" value="1"/>
</dbReference>
<dbReference type="Pfam" id="PF16899">
    <property type="entry name" value="Cyclin_C_2"/>
    <property type="match status" value="1"/>
</dbReference>
<protein>
    <recommendedName>
        <fullName evidence="11">Ubiquitin-conjugating enzyme E2 1</fullName>
        <ecNumber evidence="1">2.3.2.23</ecNumber>
    </recommendedName>
    <alternativeName>
        <fullName evidence="12">E2 ubiquitin-conjugating enzyme 1</fullName>
    </alternativeName>
    <alternativeName>
        <fullName evidence="9">E2 ubiquitin-conjugating enzyme 2</fullName>
    </alternativeName>
    <alternativeName>
        <fullName evidence="10">Ubiquitin carrier protein UBC2</fullName>
    </alternativeName>
    <alternativeName>
        <fullName evidence="7">Ubiquitin-conjugating enzyme E2 2</fullName>
    </alternativeName>
    <alternativeName>
        <fullName evidence="8">Ubiquitin-protein ligase UBC2</fullName>
    </alternativeName>
</protein>
<accession>A0A135LM89</accession>
<sequence>MASNRMRRIGKEIADIHADAHSQIKAEPFGNQDDVTHLRGSFPGPPGTPYEGGTYNIDIKIPTDYPFRPPTMKFETKVWHPNVSSQTGAICLDTLSTAWSPVLTIKSALLSLQSLLSTPEPKDPQDAEVANMLLKTPKEFERVARDWAVVYAGAPVRSAENGSSPSLKDSREAAEEASLAKYDGYNKNLIDRFGSMGFDVERVVAAFRSAGVERRGGQDYELGEGRMGDIAARLLAKSTNAMIEDDIYRASSQYRLWSYTEPSLQSLRASTNAVASERVRAALRRSRETHQSTASSAAGTPLPESNMEMNKNENDVECLTPEEELVLVRYYCEKTLELGETYKPPIPTMVRATAIQYLRRFYLTNSPMTYHPKSIMACALFVATKTDNYYISLRQFADGIPGDTTTEDVIAPEFLLMQGLRFTFDVRHPFRGLEGGVMELQAIAEGRGQPAPHLPHETAEDLQQGLLSIAPPPVPSSSMSDRIARAHGTTRELLKSAAQMTDAYFLYTPSQIWFSAFLLADRPLAEFLLDVKLGGPVTATIPAPETDENGLVNPLYEIRSKLHHVLTQCSALLQSYTPLSSDPAQMKSLKRIAKKLYHCQNPEKVNLAAARKRDSALPSTAVQSDTGVATSESETERLAKKRKMEQEQIIRQDGDVFGPELVTQRTKQ</sequence>
<feature type="compositionally biased region" description="Polar residues" evidence="14">
    <location>
        <begin position="617"/>
        <end position="632"/>
    </location>
</feature>
<dbReference type="InterPro" id="IPR013763">
    <property type="entry name" value="Cyclin-like_dom"/>
</dbReference>
<evidence type="ECO:0000313" key="16">
    <source>
        <dbReference type="EMBL" id="KXG50069.1"/>
    </source>
</evidence>
<evidence type="ECO:0000256" key="6">
    <source>
        <dbReference type="ARBA" id="ARBA00023127"/>
    </source>
</evidence>
<dbReference type="CDD" id="cd23800">
    <property type="entry name" value="UBCc_UBE2K"/>
    <property type="match status" value="1"/>
</dbReference>
<keyword evidence="17" id="KW-1185">Reference proteome</keyword>
<evidence type="ECO:0000256" key="5">
    <source>
        <dbReference type="ARBA" id="ARBA00022840"/>
    </source>
</evidence>
<feature type="region of interest" description="Disordered" evidence="14">
    <location>
        <begin position="282"/>
        <end position="309"/>
    </location>
</feature>
<evidence type="ECO:0000256" key="13">
    <source>
        <dbReference type="PROSITE-ProRule" id="PRU10133"/>
    </source>
</evidence>
<dbReference type="InterPro" id="IPR036915">
    <property type="entry name" value="Cyclin-like_sf"/>
</dbReference>
<dbReference type="InterPro" id="IPR050113">
    <property type="entry name" value="Ub_conjugating_enzyme"/>
</dbReference>
<dbReference type="PROSITE" id="PS00183">
    <property type="entry name" value="UBC_1"/>
    <property type="match status" value="1"/>
</dbReference>
<dbReference type="SMART" id="SM00212">
    <property type="entry name" value="UBCc"/>
    <property type="match status" value="1"/>
</dbReference>
<dbReference type="InterPro" id="IPR023313">
    <property type="entry name" value="UBQ-conjugating_AS"/>
</dbReference>
<feature type="domain" description="UBC core" evidence="15">
    <location>
        <begin position="4"/>
        <end position="153"/>
    </location>
</feature>
<dbReference type="GO" id="GO:0005524">
    <property type="term" value="F:ATP binding"/>
    <property type="evidence" value="ECO:0007669"/>
    <property type="project" value="UniProtKB-KW"/>
</dbReference>